<dbReference type="GO" id="GO:0016567">
    <property type="term" value="P:protein ubiquitination"/>
    <property type="evidence" value="ECO:0007669"/>
    <property type="project" value="UniProtKB-UniRule"/>
</dbReference>
<evidence type="ECO:0000256" key="4">
    <source>
        <dbReference type="ARBA" id="ARBA00022786"/>
    </source>
</evidence>
<dbReference type="Proteomes" id="UP000734854">
    <property type="component" value="Unassembled WGS sequence"/>
</dbReference>
<reference evidence="8 9" key="1">
    <citation type="submission" date="2020-08" db="EMBL/GenBank/DDBJ databases">
        <title>Plant Genome Project.</title>
        <authorList>
            <person name="Zhang R.-G."/>
        </authorList>
    </citation>
    <scope>NUCLEOTIDE SEQUENCE [LARGE SCALE GENOMIC DNA]</scope>
    <source>
        <tissue evidence="8">Rhizome</tissue>
    </source>
</reference>
<dbReference type="FunFam" id="3.30.40.10:FF:000442">
    <property type="entry name" value="RING-type E3 ubiquitin transferase"/>
    <property type="match status" value="1"/>
</dbReference>
<dbReference type="InterPro" id="IPR003613">
    <property type="entry name" value="Ubox_domain"/>
</dbReference>
<dbReference type="PANTHER" id="PTHR22849">
    <property type="entry name" value="WDSAM1 PROTEIN"/>
    <property type="match status" value="1"/>
</dbReference>
<keyword evidence="4 5" id="KW-0833">Ubl conjugation pathway</keyword>
<evidence type="ECO:0000256" key="5">
    <source>
        <dbReference type="RuleBase" id="RU369093"/>
    </source>
</evidence>
<dbReference type="CDD" id="cd16664">
    <property type="entry name" value="RING-Ubox_PUB"/>
    <property type="match status" value="1"/>
</dbReference>
<feature type="region of interest" description="Disordered" evidence="6">
    <location>
        <begin position="1"/>
        <end position="28"/>
    </location>
</feature>
<comment type="function">
    <text evidence="5">Functions as an E3 ubiquitin ligase.</text>
</comment>
<feature type="domain" description="U-box" evidence="7">
    <location>
        <begin position="29"/>
        <end position="103"/>
    </location>
</feature>
<evidence type="ECO:0000313" key="8">
    <source>
        <dbReference type="EMBL" id="KAG6475246.1"/>
    </source>
</evidence>
<dbReference type="GO" id="GO:0061630">
    <property type="term" value="F:ubiquitin protein ligase activity"/>
    <property type="evidence" value="ECO:0007669"/>
    <property type="project" value="UniProtKB-UniRule"/>
</dbReference>
<dbReference type="InterPro" id="IPR045210">
    <property type="entry name" value="RING-Ubox_PUB"/>
</dbReference>
<organism evidence="8 9">
    <name type="scientific">Zingiber officinale</name>
    <name type="common">Ginger</name>
    <name type="synonym">Amomum zingiber</name>
    <dbReference type="NCBI Taxonomy" id="94328"/>
    <lineage>
        <taxon>Eukaryota</taxon>
        <taxon>Viridiplantae</taxon>
        <taxon>Streptophyta</taxon>
        <taxon>Embryophyta</taxon>
        <taxon>Tracheophyta</taxon>
        <taxon>Spermatophyta</taxon>
        <taxon>Magnoliopsida</taxon>
        <taxon>Liliopsida</taxon>
        <taxon>Zingiberales</taxon>
        <taxon>Zingiberaceae</taxon>
        <taxon>Zingiber</taxon>
    </lineage>
</organism>
<evidence type="ECO:0000256" key="1">
    <source>
        <dbReference type="ARBA" id="ARBA00000900"/>
    </source>
</evidence>
<dbReference type="InterPro" id="IPR045185">
    <property type="entry name" value="PUB22/23/24-like"/>
</dbReference>
<keyword evidence="9" id="KW-1185">Reference proteome</keyword>
<dbReference type="InterPro" id="IPR058678">
    <property type="entry name" value="ARM_PUB"/>
</dbReference>
<accession>A0A8J5KA53</accession>
<evidence type="ECO:0000259" key="7">
    <source>
        <dbReference type="PROSITE" id="PS51698"/>
    </source>
</evidence>
<dbReference type="Pfam" id="PF04564">
    <property type="entry name" value="U-box"/>
    <property type="match status" value="1"/>
</dbReference>
<keyword evidence="3 5" id="KW-0808">Transferase</keyword>
<proteinExistence type="predicted"/>
<name>A0A8J5KA53_ZINOF</name>
<comment type="catalytic activity">
    <reaction evidence="1 5">
        <text>S-ubiquitinyl-[E2 ubiquitin-conjugating enzyme]-L-cysteine + [acceptor protein]-L-lysine = [E2 ubiquitin-conjugating enzyme]-L-cysteine + N(6)-ubiquitinyl-[acceptor protein]-L-lysine.</text>
        <dbReference type="EC" id="2.3.2.27"/>
    </reaction>
</comment>
<dbReference type="EC" id="2.3.2.27" evidence="5"/>
<dbReference type="OrthoDB" id="10064100at2759"/>
<sequence length="438" mass="47019">MAMPWRRSCRKPKAKPAADTPPSKVPEIAISPHFRCPISLELMKDPVTASTGITYDRQSIETWLELGHATCPVTKQELRSDVLLPNVALTRMIQSWCEAHSALGVERIPTPKVPLSVAQAEEILSGLADAGCRRDAGRCGELARRVRTLARESERSRRCLETSGAGRALAASFSAFSAEYFEFPELLEGVLAAMAAVGAAAVDAEAASFLAAPESLNVLVEMLRHGSLAARFNAAVAVKSLLAASSRATSELVSATEGMVEALAKLVREPISQQAMKAALAAIYYMVSEDERAAEMAVEQGIVPALVELLAEPERAMCEKALAVLDGLLCCERGREAACGHALAVPALVKRMFRVSEAATELAVSALWKLCGDCRRCSREALQVGAFQKLLLLLQIGCGEKTKERATQLLKSLSGHCSGKQHIDCVDTVDFKGVIKHV</sequence>
<gene>
    <name evidence="8" type="ORF">ZIOFF_064464</name>
</gene>
<evidence type="ECO:0000256" key="2">
    <source>
        <dbReference type="ARBA" id="ARBA00004906"/>
    </source>
</evidence>
<evidence type="ECO:0000256" key="3">
    <source>
        <dbReference type="ARBA" id="ARBA00022679"/>
    </source>
</evidence>
<evidence type="ECO:0000256" key="6">
    <source>
        <dbReference type="SAM" id="MobiDB-lite"/>
    </source>
</evidence>
<dbReference type="EMBL" id="JACMSC010000018">
    <property type="protein sequence ID" value="KAG6475246.1"/>
    <property type="molecule type" value="Genomic_DNA"/>
</dbReference>
<comment type="caution">
    <text evidence="8">The sequence shown here is derived from an EMBL/GenBank/DDBJ whole genome shotgun (WGS) entry which is preliminary data.</text>
</comment>
<evidence type="ECO:0000313" key="9">
    <source>
        <dbReference type="Proteomes" id="UP000734854"/>
    </source>
</evidence>
<protein>
    <recommendedName>
        <fullName evidence="5 7">U-box domain-containing protein</fullName>
        <ecNumber evidence="5">2.3.2.27</ecNumber>
    </recommendedName>
    <alternativeName>
        <fullName evidence="5">RING-type E3 ubiquitin transferase PUB</fullName>
    </alternativeName>
</protein>
<dbReference type="AlphaFoldDB" id="A0A8J5KA53"/>
<dbReference type="PROSITE" id="PS51698">
    <property type="entry name" value="U_BOX"/>
    <property type="match status" value="1"/>
</dbReference>
<dbReference type="SMART" id="SM00504">
    <property type="entry name" value="Ubox"/>
    <property type="match status" value="1"/>
</dbReference>
<comment type="pathway">
    <text evidence="2 5">Protein modification; protein ubiquitination.</text>
</comment>
<dbReference type="PANTHER" id="PTHR22849:SF161">
    <property type="entry name" value="U-BOX DOMAIN-CONTAINING PROTEIN"/>
    <property type="match status" value="1"/>
</dbReference>
<dbReference type="Pfam" id="PF25598">
    <property type="entry name" value="ARM_PUB"/>
    <property type="match status" value="1"/>
</dbReference>